<sequence length="477" mass="52891">MSHFENYKGRKNMQQYQINFTSERADNSCPIFLIHPKNLSDLSFDASTTAWMKVNDFTGKTGQILFVPHETGTLKKVLFGLGNDEEPFITGLLAKHLPTGHWHLEGTAANEMNSYLGLALGSYQFNRYHQNPSSKQLSIHVNNVINLNELKRIFETVFFVRDLINCPANDMNPETLETVTRQLGKTYNAHVTSICGDELLTQNFPMIHAVGRASNIAPRLIELQWGQENHPKITLVGKGVTFDTGGLDIKSAKNMLLMKKDMGGGAHVLGLAKLIMDAQLPVRLQVLIPAVENAISANAFRPGDILQSRKGLSVEVGNTDAEGRLVLADALTYGDEKSPQFMICMATLTGAARVALGPDLPAFYCHDPLWAQEISQSAHSVADPLWQMPLWKPYKEKLSSQIADLNNTTGDSFAGSITAALFLNYFVEKAEHFAHFDLFGWVPKEKPGYPAGGTAQAIRALYDFFKKNYKTNDLSRS</sequence>
<organism evidence="7 8">
    <name type="scientific">Bartonella bacilliformis INS</name>
    <dbReference type="NCBI Taxonomy" id="1206782"/>
    <lineage>
        <taxon>Bacteria</taxon>
        <taxon>Pseudomonadati</taxon>
        <taxon>Pseudomonadota</taxon>
        <taxon>Alphaproteobacteria</taxon>
        <taxon>Hyphomicrobiales</taxon>
        <taxon>Bartonellaceae</taxon>
        <taxon>Bartonella</taxon>
    </lineage>
</organism>
<dbReference type="Gene3D" id="3.40.220.10">
    <property type="entry name" value="Leucine Aminopeptidase, subunit E, domain 1"/>
    <property type="match status" value="1"/>
</dbReference>
<evidence type="ECO:0000256" key="4">
    <source>
        <dbReference type="ARBA" id="ARBA00022801"/>
    </source>
</evidence>
<protein>
    <submittedName>
        <fullName evidence="7">Leucyl aminopeptidase</fullName>
    </submittedName>
</protein>
<keyword evidence="3" id="KW-0645">Protease</keyword>
<gene>
    <name evidence="7" type="ORF">BbINS_05977</name>
</gene>
<evidence type="ECO:0000256" key="3">
    <source>
        <dbReference type="ARBA" id="ARBA00022670"/>
    </source>
</evidence>
<dbReference type="GO" id="GO:0004177">
    <property type="term" value="F:aminopeptidase activity"/>
    <property type="evidence" value="ECO:0007669"/>
    <property type="project" value="UniProtKB-KW"/>
</dbReference>
<dbReference type="CDD" id="cd00433">
    <property type="entry name" value="Peptidase_M17"/>
    <property type="match status" value="1"/>
</dbReference>
<name>A0ABN0IEX3_BARBA</name>
<evidence type="ECO:0000256" key="1">
    <source>
        <dbReference type="ARBA" id="ARBA00009528"/>
    </source>
</evidence>
<dbReference type="SUPFAM" id="SSF52949">
    <property type="entry name" value="Macro domain-like"/>
    <property type="match status" value="1"/>
</dbReference>
<dbReference type="Gene3D" id="3.40.630.10">
    <property type="entry name" value="Zn peptidases"/>
    <property type="match status" value="1"/>
</dbReference>
<keyword evidence="5" id="KW-0464">Manganese</keyword>
<proteinExistence type="inferred from homology"/>
<evidence type="ECO:0000313" key="8">
    <source>
        <dbReference type="Proteomes" id="UP000009359"/>
    </source>
</evidence>
<accession>A0ABN0IEX3</accession>
<dbReference type="Pfam" id="PF00883">
    <property type="entry name" value="Peptidase_M17"/>
    <property type="match status" value="1"/>
</dbReference>
<dbReference type="PANTHER" id="PTHR11963">
    <property type="entry name" value="LEUCINE AMINOPEPTIDASE-RELATED"/>
    <property type="match status" value="1"/>
</dbReference>
<keyword evidence="2 7" id="KW-0031">Aminopeptidase</keyword>
<dbReference type="Pfam" id="PF21337">
    <property type="entry name" value="Peptidase_M17_N_1"/>
    <property type="match status" value="1"/>
</dbReference>
<dbReference type="PANTHER" id="PTHR11963:SF20">
    <property type="entry name" value="PEPTIDASE B"/>
    <property type="match status" value="1"/>
</dbReference>
<keyword evidence="4" id="KW-0378">Hydrolase</keyword>
<dbReference type="Proteomes" id="UP000009359">
    <property type="component" value="Unassembled WGS sequence"/>
</dbReference>
<dbReference type="InterPro" id="IPR000819">
    <property type="entry name" value="Peptidase_M17_C"/>
</dbReference>
<evidence type="ECO:0000256" key="2">
    <source>
        <dbReference type="ARBA" id="ARBA00022438"/>
    </source>
</evidence>
<keyword evidence="8" id="KW-1185">Reference proteome</keyword>
<evidence type="ECO:0000256" key="5">
    <source>
        <dbReference type="ARBA" id="ARBA00023211"/>
    </source>
</evidence>
<dbReference type="InterPro" id="IPR011356">
    <property type="entry name" value="Leucine_aapep/pepB"/>
</dbReference>
<feature type="domain" description="Cytosol aminopeptidase" evidence="6">
    <location>
        <begin position="318"/>
        <end position="325"/>
    </location>
</feature>
<dbReference type="SUPFAM" id="SSF53187">
    <property type="entry name" value="Zn-dependent exopeptidases"/>
    <property type="match status" value="1"/>
</dbReference>
<dbReference type="InterPro" id="IPR043472">
    <property type="entry name" value="Macro_dom-like"/>
</dbReference>
<comment type="similarity">
    <text evidence="1">Belongs to the peptidase M17 family.</text>
</comment>
<evidence type="ECO:0000259" key="6">
    <source>
        <dbReference type="PROSITE" id="PS00631"/>
    </source>
</evidence>
<dbReference type="InterPro" id="IPR048816">
    <property type="entry name" value="Peptidase_M17_N_1"/>
</dbReference>
<dbReference type="PROSITE" id="PS00631">
    <property type="entry name" value="CYTOSOL_AP"/>
    <property type="match status" value="1"/>
</dbReference>
<dbReference type="EMBL" id="AMQK01000019">
    <property type="protein sequence ID" value="EKS43147.1"/>
    <property type="molecule type" value="Genomic_DNA"/>
</dbReference>
<evidence type="ECO:0000313" key="7">
    <source>
        <dbReference type="EMBL" id="EKS43147.1"/>
    </source>
</evidence>
<comment type="caution">
    <text evidence="7">The sequence shown here is derived from an EMBL/GenBank/DDBJ whole genome shotgun (WGS) entry which is preliminary data.</text>
</comment>
<dbReference type="PRINTS" id="PR00481">
    <property type="entry name" value="LAMNOPPTDASE"/>
</dbReference>
<reference evidence="7 8" key="1">
    <citation type="journal article" date="2013" name="Genome Announc.">
        <title>Whole Genome Sequencing and Comparative Analysis of Bartonella bacilliformis Strain INS, the Causative Agent of Carrion's Disease.</title>
        <authorList>
            <person name="Tarazona D."/>
            <person name="Padilla C."/>
            <person name="Caceres O."/>
            <person name="Montenegro J.D."/>
            <person name="Bailon H."/>
            <person name="Ventura G."/>
            <person name="Mendoza G."/>
            <person name="Anaya E."/>
            <person name="Guio H."/>
        </authorList>
    </citation>
    <scope>NUCLEOTIDE SEQUENCE [LARGE SCALE GENOMIC DNA]</scope>
    <source>
        <strain evidence="7 8">INS</strain>
    </source>
</reference>